<reference evidence="4 5" key="1">
    <citation type="submission" date="2017-05" db="EMBL/GenBank/DDBJ databases">
        <title>Streptomyces alboflavus Genome sequencing and assembly.</title>
        <authorList>
            <person name="Wang Y."/>
            <person name="Du B."/>
            <person name="Ding Y."/>
            <person name="Liu H."/>
            <person name="Hou Q."/>
            <person name="Liu K."/>
            <person name="Wang C."/>
            <person name="Yao L."/>
        </authorList>
    </citation>
    <scope>NUCLEOTIDE SEQUENCE [LARGE SCALE GENOMIC DNA]</scope>
    <source>
        <strain evidence="4 5">MDJK44</strain>
    </source>
</reference>
<dbReference type="GO" id="GO:0008270">
    <property type="term" value="F:zinc ion binding"/>
    <property type="evidence" value="ECO:0007669"/>
    <property type="project" value="InterPro"/>
</dbReference>
<dbReference type="InterPro" id="IPR002364">
    <property type="entry name" value="Quin_OxRdtase/zeta-crystal_CS"/>
</dbReference>
<dbReference type="PANTHER" id="PTHR48106">
    <property type="entry name" value="QUINONE OXIDOREDUCTASE PIG3-RELATED"/>
    <property type="match status" value="1"/>
</dbReference>
<protein>
    <submittedName>
        <fullName evidence="4">Alcohol dehydrogenase</fullName>
    </submittedName>
</protein>
<dbReference type="SUPFAM" id="SSF51735">
    <property type="entry name" value="NAD(P)-binding Rossmann-fold domains"/>
    <property type="match status" value="1"/>
</dbReference>
<dbReference type="GO" id="GO:0070402">
    <property type="term" value="F:NADPH binding"/>
    <property type="evidence" value="ECO:0007669"/>
    <property type="project" value="TreeGrafter"/>
</dbReference>
<dbReference type="Pfam" id="PF08240">
    <property type="entry name" value="ADH_N"/>
    <property type="match status" value="1"/>
</dbReference>
<keyword evidence="2" id="KW-0560">Oxidoreductase</keyword>
<dbReference type="Pfam" id="PF13602">
    <property type="entry name" value="ADH_zinc_N_2"/>
    <property type="match status" value="1"/>
</dbReference>
<evidence type="ECO:0000313" key="5">
    <source>
        <dbReference type="Proteomes" id="UP000195880"/>
    </source>
</evidence>
<dbReference type="GO" id="GO:0016651">
    <property type="term" value="F:oxidoreductase activity, acting on NAD(P)H"/>
    <property type="evidence" value="ECO:0007669"/>
    <property type="project" value="TreeGrafter"/>
</dbReference>
<dbReference type="InterPro" id="IPR013154">
    <property type="entry name" value="ADH-like_N"/>
</dbReference>
<dbReference type="Gene3D" id="3.90.180.10">
    <property type="entry name" value="Medium-chain alcohol dehydrogenases, catalytic domain"/>
    <property type="match status" value="1"/>
</dbReference>
<feature type="domain" description="Enoyl reductase (ER)" evidence="3">
    <location>
        <begin position="10"/>
        <end position="300"/>
    </location>
</feature>
<dbReference type="STRING" id="67267.GCA_000716675_00115"/>
<dbReference type="Gene3D" id="3.40.50.720">
    <property type="entry name" value="NAD(P)-binding Rossmann-like Domain"/>
    <property type="match status" value="1"/>
</dbReference>
<accession>A0A1Z1W7M3</accession>
<evidence type="ECO:0000313" key="4">
    <source>
        <dbReference type="EMBL" id="ARX82389.1"/>
    </source>
</evidence>
<dbReference type="Proteomes" id="UP000195880">
    <property type="component" value="Chromosome"/>
</dbReference>
<dbReference type="SUPFAM" id="SSF50129">
    <property type="entry name" value="GroES-like"/>
    <property type="match status" value="1"/>
</dbReference>
<dbReference type="PROSITE" id="PS01162">
    <property type="entry name" value="QOR_ZETA_CRYSTAL"/>
    <property type="match status" value="1"/>
</dbReference>
<dbReference type="InterPro" id="IPR020843">
    <property type="entry name" value="ER"/>
</dbReference>
<dbReference type="AlphaFoldDB" id="A0A1Z1W7M3"/>
<dbReference type="eggNOG" id="COG0604">
    <property type="taxonomic scope" value="Bacteria"/>
</dbReference>
<dbReference type="CDD" id="cd05289">
    <property type="entry name" value="MDR_like_2"/>
    <property type="match status" value="1"/>
</dbReference>
<name>A0A1Z1W7M3_9ACTN</name>
<dbReference type="OrthoDB" id="3727682at2"/>
<evidence type="ECO:0000259" key="3">
    <source>
        <dbReference type="SMART" id="SM00829"/>
    </source>
</evidence>
<keyword evidence="1" id="KW-0521">NADP</keyword>
<evidence type="ECO:0000256" key="2">
    <source>
        <dbReference type="ARBA" id="ARBA00023002"/>
    </source>
</evidence>
<dbReference type="InterPro" id="IPR011032">
    <property type="entry name" value="GroES-like_sf"/>
</dbReference>
<organism evidence="4 5">
    <name type="scientific">Streptomyces alboflavus</name>
    <dbReference type="NCBI Taxonomy" id="67267"/>
    <lineage>
        <taxon>Bacteria</taxon>
        <taxon>Bacillati</taxon>
        <taxon>Actinomycetota</taxon>
        <taxon>Actinomycetes</taxon>
        <taxon>Kitasatosporales</taxon>
        <taxon>Streptomycetaceae</taxon>
        <taxon>Streptomyces</taxon>
    </lineage>
</organism>
<gene>
    <name evidence="4" type="ORF">SMD44_01799</name>
</gene>
<dbReference type="EMBL" id="CP021748">
    <property type="protein sequence ID" value="ARX82389.1"/>
    <property type="molecule type" value="Genomic_DNA"/>
</dbReference>
<dbReference type="SMART" id="SM00829">
    <property type="entry name" value="PKS_ER"/>
    <property type="match status" value="1"/>
</dbReference>
<evidence type="ECO:0000256" key="1">
    <source>
        <dbReference type="ARBA" id="ARBA00022857"/>
    </source>
</evidence>
<dbReference type="KEGG" id="salf:SMD44_01799"/>
<proteinExistence type="predicted"/>
<dbReference type="InterPro" id="IPR036291">
    <property type="entry name" value="NAD(P)-bd_dom_sf"/>
</dbReference>
<sequence>MNAMALREYGAADVLRPVELDVPEPGPGQVRVRVRAAGVMPFDIGIRQGVMRPPGVEFPIVPGNEFAGTVDAVGADVTDFVPGQGVLGFSLLGAYAEYVVVGAGQLVAKPDAMDFTVAGGFPGNAQGAHMALSALGVGPGDTVLINGAAGGLGTLSVQLARAWGATTVIGTASPRNHAHLRDLGAIPVEYGDGLEERVRAIAPDGVDAALDGAGAQALRASVAVAKDRSRVMSMVDDEEAERLGLPLIRGTRTAERLAEVTDLYAKGLLRVHVRATFPLAQAAAAQREVESGHGRGKVILTMAG</sequence>
<keyword evidence="5" id="KW-1185">Reference proteome</keyword>